<evidence type="ECO:0000256" key="3">
    <source>
        <dbReference type="ARBA" id="ARBA00022679"/>
    </source>
</evidence>
<feature type="domain" description="HECT" evidence="7">
    <location>
        <begin position="22"/>
        <end position="93"/>
    </location>
</feature>
<keyword evidence="4 5" id="KW-0833">Ubl conjugation pathway</keyword>
<protein>
    <recommendedName>
        <fullName evidence="2">HECT-type E3 ubiquitin transferase</fullName>
        <ecNumber evidence="2">2.3.2.26</ecNumber>
    </recommendedName>
</protein>
<dbReference type="GO" id="GO:0000209">
    <property type="term" value="P:protein polyubiquitination"/>
    <property type="evidence" value="ECO:0007669"/>
    <property type="project" value="InterPro"/>
</dbReference>
<sequence>MTFSCLFVFNLLTCLCSIPLCLAFLSGSDRIPAYGLEYLRFTIEDPRRENPDNLLPYVSTCGYILYLPRYSSKEILKKQFLCAIEYDEGFALQ</sequence>
<dbReference type="Pfam" id="PF00632">
    <property type="entry name" value="HECT"/>
    <property type="match status" value="1"/>
</dbReference>
<evidence type="ECO:0000313" key="8">
    <source>
        <dbReference type="Ensembl" id="ENSAPLP00020001447.1"/>
    </source>
</evidence>
<accession>A0A8B9QSN8</accession>
<dbReference type="PANTHER" id="PTHR45700:SF8">
    <property type="entry name" value="HECT-TYPE E3 UBIQUITIN TRANSFERASE"/>
    <property type="match status" value="1"/>
</dbReference>
<name>A0A8B9QSN8_ANAPL</name>
<evidence type="ECO:0000256" key="1">
    <source>
        <dbReference type="ARBA" id="ARBA00000885"/>
    </source>
</evidence>
<reference evidence="8" key="2">
    <citation type="submission" date="2025-08" db="UniProtKB">
        <authorList>
            <consortium name="Ensembl"/>
        </authorList>
    </citation>
    <scope>IDENTIFICATION</scope>
</reference>
<dbReference type="Gene3D" id="3.30.2410.10">
    <property type="entry name" value="Hect, E3 ligase catalytic domain"/>
    <property type="match status" value="1"/>
</dbReference>
<dbReference type="Ensembl" id="ENSAPLT00020001547.1">
    <property type="protein sequence ID" value="ENSAPLP00020001447.1"/>
    <property type="gene ID" value="ENSAPLG00020001066.1"/>
</dbReference>
<evidence type="ECO:0000259" key="7">
    <source>
        <dbReference type="PROSITE" id="PS50237"/>
    </source>
</evidence>
<reference evidence="8" key="3">
    <citation type="submission" date="2025-09" db="UniProtKB">
        <authorList>
            <consortium name="Ensembl"/>
        </authorList>
    </citation>
    <scope>IDENTIFICATION</scope>
</reference>
<dbReference type="Proteomes" id="UP000694400">
    <property type="component" value="Chromosome 4"/>
</dbReference>
<dbReference type="EC" id="2.3.2.26" evidence="2"/>
<organism evidence="8 9">
    <name type="scientific">Anas platyrhynchos</name>
    <name type="common">Mallard</name>
    <name type="synonym">Anas boschas</name>
    <dbReference type="NCBI Taxonomy" id="8839"/>
    <lineage>
        <taxon>Eukaryota</taxon>
        <taxon>Metazoa</taxon>
        <taxon>Chordata</taxon>
        <taxon>Craniata</taxon>
        <taxon>Vertebrata</taxon>
        <taxon>Euteleostomi</taxon>
        <taxon>Archelosauria</taxon>
        <taxon>Archosauria</taxon>
        <taxon>Dinosauria</taxon>
        <taxon>Saurischia</taxon>
        <taxon>Theropoda</taxon>
        <taxon>Coelurosauria</taxon>
        <taxon>Aves</taxon>
        <taxon>Neognathae</taxon>
        <taxon>Galloanserae</taxon>
        <taxon>Anseriformes</taxon>
        <taxon>Anatidae</taxon>
        <taxon>Anatinae</taxon>
        <taxon>Anas</taxon>
    </lineage>
</organism>
<keyword evidence="3" id="KW-0808">Transferase</keyword>
<feature type="signal peptide" evidence="6">
    <location>
        <begin position="1"/>
        <end position="23"/>
    </location>
</feature>
<evidence type="ECO:0000256" key="5">
    <source>
        <dbReference type="PROSITE-ProRule" id="PRU00104"/>
    </source>
</evidence>
<dbReference type="GO" id="GO:0061630">
    <property type="term" value="F:ubiquitin protein ligase activity"/>
    <property type="evidence" value="ECO:0007669"/>
    <property type="project" value="UniProtKB-EC"/>
</dbReference>
<evidence type="ECO:0000313" key="9">
    <source>
        <dbReference type="Proteomes" id="UP000694400"/>
    </source>
</evidence>
<dbReference type="SUPFAM" id="SSF56204">
    <property type="entry name" value="Hect, E3 ligase catalytic domain"/>
    <property type="match status" value="1"/>
</dbReference>
<feature type="chain" id="PRO_5034108093" description="HECT-type E3 ubiquitin transferase" evidence="6">
    <location>
        <begin position="24"/>
        <end position="93"/>
    </location>
</feature>
<dbReference type="PROSITE" id="PS50237">
    <property type="entry name" value="HECT"/>
    <property type="match status" value="1"/>
</dbReference>
<dbReference type="PANTHER" id="PTHR45700">
    <property type="entry name" value="UBIQUITIN-PROTEIN LIGASE E3C"/>
    <property type="match status" value="1"/>
</dbReference>
<comment type="catalytic activity">
    <reaction evidence="1">
        <text>S-ubiquitinyl-[E2 ubiquitin-conjugating enzyme]-L-cysteine + [acceptor protein]-L-lysine = [E2 ubiquitin-conjugating enzyme]-L-cysteine + N(6)-ubiquitinyl-[acceptor protein]-L-lysine.</text>
        <dbReference type="EC" id="2.3.2.26"/>
    </reaction>
</comment>
<evidence type="ECO:0000256" key="2">
    <source>
        <dbReference type="ARBA" id="ARBA00012485"/>
    </source>
</evidence>
<evidence type="ECO:0000256" key="4">
    <source>
        <dbReference type="ARBA" id="ARBA00022786"/>
    </source>
</evidence>
<dbReference type="InterPro" id="IPR000569">
    <property type="entry name" value="HECT_dom"/>
</dbReference>
<reference evidence="8" key="1">
    <citation type="submission" date="2019-08" db="EMBL/GenBank/DDBJ databases">
        <title>Three high-quality genomes provides insights into domestication of ducks.</title>
        <authorList>
            <person name="Hou Z.C."/>
            <person name="Zhu F."/>
            <person name="Yin Z.T."/>
            <person name="Zhang F."/>
        </authorList>
    </citation>
    <scope>NUCLEOTIDE SEQUENCE [LARGE SCALE GENOMIC DNA]</scope>
</reference>
<feature type="active site" description="Glycyl thioester intermediate" evidence="5">
    <location>
        <position position="61"/>
    </location>
</feature>
<keyword evidence="6" id="KW-0732">Signal</keyword>
<dbReference type="InterPro" id="IPR035983">
    <property type="entry name" value="Hect_E3_ubiquitin_ligase"/>
</dbReference>
<dbReference type="InterPro" id="IPR044611">
    <property type="entry name" value="E3A/B/C-like"/>
</dbReference>
<proteinExistence type="predicted"/>
<dbReference type="AlphaFoldDB" id="A0A8B9QSN8"/>
<evidence type="ECO:0000256" key="6">
    <source>
        <dbReference type="SAM" id="SignalP"/>
    </source>
</evidence>